<evidence type="ECO:0000256" key="3">
    <source>
        <dbReference type="ARBA" id="ARBA00022475"/>
    </source>
</evidence>
<feature type="transmembrane region" description="Helical" evidence="8">
    <location>
        <begin position="106"/>
        <end position="125"/>
    </location>
</feature>
<dbReference type="Proteomes" id="UP000028980">
    <property type="component" value="Unassembled WGS sequence"/>
</dbReference>
<dbReference type="GO" id="GO:0046872">
    <property type="term" value="F:metal ion binding"/>
    <property type="evidence" value="ECO:0007669"/>
    <property type="project" value="UniProtKB-KW"/>
</dbReference>
<keyword evidence="4 8" id="KW-0812">Transmembrane</keyword>
<organism evidence="9 10">
    <name type="scientific">Nonlabens ulvanivorans</name>
    <name type="common">Persicivirga ulvanivorans</name>
    <dbReference type="NCBI Taxonomy" id="906888"/>
    <lineage>
        <taxon>Bacteria</taxon>
        <taxon>Pseudomonadati</taxon>
        <taxon>Bacteroidota</taxon>
        <taxon>Flavobacteriia</taxon>
        <taxon>Flavobacteriales</taxon>
        <taxon>Flavobacteriaceae</taxon>
        <taxon>Nonlabens</taxon>
    </lineage>
</organism>
<evidence type="ECO:0000256" key="7">
    <source>
        <dbReference type="PIRSR" id="PIRSR604254-1"/>
    </source>
</evidence>
<dbReference type="GO" id="GO:0005886">
    <property type="term" value="C:plasma membrane"/>
    <property type="evidence" value="ECO:0007669"/>
    <property type="project" value="UniProtKB-SubCell"/>
</dbReference>
<comment type="subcellular location">
    <subcellularLocation>
        <location evidence="1">Cell membrane</location>
        <topology evidence="1">Multi-pass membrane protein</topology>
    </subcellularLocation>
</comment>
<dbReference type="NCBIfam" id="TIGR01065">
    <property type="entry name" value="hlyIII"/>
    <property type="match status" value="1"/>
</dbReference>
<reference evidence="9 10" key="1">
    <citation type="journal article" date="2014" name="Genome Announc.">
        <title>Draft Genome Sequences of Marine Flavobacterium Nonlabens Strains NR17, NR24, NR27, NR32, NR33, and Ara13.</title>
        <authorList>
            <person name="Nakanishi M."/>
            <person name="Meirelles P."/>
            <person name="Suzuki R."/>
            <person name="Takatani N."/>
            <person name="Mino S."/>
            <person name="Suda W."/>
            <person name="Oshima K."/>
            <person name="Hattori M."/>
            <person name="Ohkuma M."/>
            <person name="Hosokawa M."/>
            <person name="Miyashita K."/>
            <person name="Thompson F.L."/>
            <person name="Niwa A."/>
            <person name="Sawabe T."/>
            <person name="Sawabe T."/>
        </authorList>
    </citation>
    <scope>NUCLEOTIDE SEQUENCE [LARGE SCALE GENOMIC DNA]</scope>
    <source>
        <strain evidence="10">JCM19296</strain>
    </source>
</reference>
<keyword evidence="7" id="KW-0862">Zinc</keyword>
<feature type="binding site" evidence="7">
    <location>
        <position position="192"/>
    </location>
    <ligand>
        <name>Zn(2+)</name>
        <dbReference type="ChEBI" id="CHEBI:29105"/>
    </ligand>
</feature>
<keyword evidence="7" id="KW-0479">Metal-binding</keyword>
<feature type="transmembrane region" description="Helical" evidence="8">
    <location>
        <begin position="82"/>
        <end position="100"/>
    </location>
</feature>
<keyword evidence="5 8" id="KW-1133">Transmembrane helix</keyword>
<evidence type="ECO:0000256" key="4">
    <source>
        <dbReference type="ARBA" id="ARBA00022692"/>
    </source>
</evidence>
<feature type="transmembrane region" description="Helical" evidence="8">
    <location>
        <begin position="12"/>
        <end position="35"/>
    </location>
</feature>
<dbReference type="AlphaFoldDB" id="A0A081DAL5"/>
<dbReference type="EMBL" id="BBLG01000003">
    <property type="protein sequence ID" value="GAK75961.1"/>
    <property type="molecule type" value="Genomic_DNA"/>
</dbReference>
<accession>A0A081DAL5</accession>
<feature type="transmembrane region" description="Helical" evidence="8">
    <location>
        <begin position="41"/>
        <end position="61"/>
    </location>
</feature>
<proteinExistence type="inferred from homology"/>
<feature type="binding site" evidence="7">
    <location>
        <position position="65"/>
    </location>
    <ligand>
        <name>Zn(2+)</name>
        <dbReference type="ChEBI" id="CHEBI:29105"/>
    </ligand>
</feature>
<evidence type="ECO:0000256" key="5">
    <source>
        <dbReference type="ARBA" id="ARBA00022989"/>
    </source>
</evidence>
<dbReference type="PANTHER" id="PTHR20855">
    <property type="entry name" value="ADIPOR/PROGESTIN RECEPTOR-RELATED"/>
    <property type="match status" value="1"/>
</dbReference>
<comment type="caution">
    <text evidence="9">The sequence shown here is derived from an EMBL/GenBank/DDBJ whole genome shotgun (WGS) entry which is preliminary data.</text>
</comment>
<dbReference type="GO" id="GO:0140911">
    <property type="term" value="F:pore-forming activity"/>
    <property type="evidence" value="ECO:0007669"/>
    <property type="project" value="InterPro"/>
</dbReference>
<evidence type="ECO:0000256" key="8">
    <source>
        <dbReference type="SAM" id="Phobius"/>
    </source>
</evidence>
<keyword evidence="3" id="KW-1003">Cell membrane</keyword>
<evidence type="ECO:0000256" key="2">
    <source>
        <dbReference type="ARBA" id="ARBA00008488"/>
    </source>
</evidence>
<name>A0A081DAL5_NONUL</name>
<evidence type="ECO:0000313" key="10">
    <source>
        <dbReference type="Proteomes" id="UP000028980"/>
    </source>
</evidence>
<gene>
    <name evidence="9" type="ORF">JCM19296_1558</name>
</gene>
<evidence type="ECO:0000313" key="9">
    <source>
        <dbReference type="EMBL" id="GAK75961.1"/>
    </source>
</evidence>
<feature type="transmembrane region" description="Helical" evidence="8">
    <location>
        <begin position="137"/>
        <end position="156"/>
    </location>
</feature>
<feature type="transmembrane region" description="Helical" evidence="8">
    <location>
        <begin position="189"/>
        <end position="207"/>
    </location>
</feature>
<dbReference type="InterPro" id="IPR005744">
    <property type="entry name" value="Hy-lIII"/>
</dbReference>
<sequence>MARAQSPLEEKWNVITHGFGFLLALLGAVLLFLKIEDSNQAYIYPAIIVYAFSQIFLYFSSTYYHWVAVGSRKDVLRKMDHIAIYGSIAGTYTPMCLLMLQDSNGWMILYAVWGGIALFGLVWKLFFTGKYEAFSSILYLVMGWLIVLDLESVQILFTDSMIFWLITGGVFFTVGIIFYAWNKLYFNHVIWHLFVLGGSISHFLMVLEVVST</sequence>
<dbReference type="InterPro" id="IPR004254">
    <property type="entry name" value="AdipoR/HlyIII-related"/>
</dbReference>
<dbReference type="Pfam" id="PF03006">
    <property type="entry name" value="HlyIII"/>
    <property type="match status" value="1"/>
</dbReference>
<protein>
    <submittedName>
        <fullName evidence="9">Predicted membrane protein hemolysinIII homolog</fullName>
    </submittedName>
</protein>
<comment type="similarity">
    <text evidence="2">Belongs to the UPF0073 (Hly-III) family.</text>
</comment>
<evidence type="ECO:0000256" key="6">
    <source>
        <dbReference type="ARBA" id="ARBA00023136"/>
    </source>
</evidence>
<evidence type="ECO:0000256" key="1">
    <source>
        <dbReference type="ARBA" id="ARBA00004651"/>
    </source>
</evidence>
<feature type="transmembrane region" description="Helical" evidence="8">
    <location>
        <begin position="162"/>
        <end position="182"/>
    </location>
</feature>
<keyword evidence="6 8" id="KW-0472">Membrane</keyword>
<feature type="binding site" evidence="7">
    <location>
        <position position="188"/>
    </location>
    <ligand>
        <name>Zn(2+)</name>
        <dbReference type="ChEBI" id="CHEBI:29105"/>
    </ligand>
</feature>
<dbReference type="PANTHER" id="PTHR20855:SF3">
    <property type="entry name" value="LD03007P"/>
    <property type="match status" value="1"/>
</dbReference>